<sequence length="536" mass="58595">MSSTLKAPPSPVRRFALVMQVGGAVFFVFGIFPILRRGNTDSWPMCVMAALGIALGSWLLRIGEAGQFLGAAYDRITRGRLDEAEAILDTASTRNGQVLRAIANYRAKIALYRDDAKGAIQHASRAIGGPYAWLGRTEETSMELNARSIRAVAAAMCSEHAMVREDAQAVRMGPLASTEMLSRVTLAEVILLFRDGAYDEAAVLIDEKRKLLLDFATPRERAIVRAMQRAIAQREESPAANPLSSANPGKFEAIPGEARAAAERTVAKSFAQRWLRPLAFLVGIMGVYVGGQSAKPFRSFDLQLALLLLVIAIIVLGRMYRDRQSRQLTHATRAWVDGDLASSEASLRTMVKSPLALFAAQARLHLAQQAARCGQFEQAIDECDHGLSRSTDSATGRQILVPSLLGERATALAALGRHDEATATLQSIEKVNAAFHLMGSFQLGVRLLQAVRRGHLPLARELAMQRTHDLPLPITVETLADALVTTDDANPQSEEAARILHDLAIDRDLRRWLDRVWPDAESKLRAASLMKREGSP</sequence>
<keyword evidence="1" id="KW-0812">Transmembrane</keyword>
<protein>
    <submittedName>
        <fullName evidence="2">Uncharacterized protein</fullName>
    </submittedName>
</protein>
<reference evidence="2" key="1">
    <citation type="submission" date="2021-12" db="EMBL/GenBank/DDBJ databases">
        <title>Discovery of the Pendulisporaceae a myxobacterial family with distinct sporulation behavior and unique specialized metabolism.</title>
        <authorList>
            <person name="Garcia R."/>
            <person name="Popoff A."/>
            <person name="Bader C.D."/>
            <person name="Loehr J."/>
            <person name="Walesch S."/>
            <person name="Walt C."/>
            <person name="Boldt J."/>
            <person name="Bunk B."/>
            <person name="Haeckl F.J.F.P.J."/>
            <person name="Gunesch A.P."/>
            <person name="Birkelbach J."/>
            <person name="Nuebel U."/>
            <person name="Pietschmann T."/>
            <person name="Bach T."/>
            <person name="Mueller R."/>
        </authorList>
    </citation>
    <scope>NUCLEOTIDE SEQUENCE</scope>
    <source>
        <strain evidence="2">MSr11367</strain>
    </source>
</reference>
<dbReference type="RefSeq" id="WP_394831587.1">
    <property type="nucleotide sequence ID" value="NZ_CP089929.1"/>
</dbReference>
<feature type="transmembrane region" description="Helical" evidence="1">
    <location>
        <begin position="12"/>
        <end position="36"/>
    </location>
</feature>
<organism evidence="2 3">
    <name type="scientific">Pendulispora rubella</name>
    <dbReference type="NCBI Taxonomy" id="2741070"/>
    <lineage>
        <taxon>Bacteria</taxon>
        <taxon>Pseudomonadati</taxon>
        <taxon>Myxococcota</taxon>
        <taxon>Myxococcia</taxon>
        <taxon>Myxococcales</taxon>
        <taxon>Sorangiineae</taxon>
        <taxon>Pendulisporaceae</taxon>
        <taxon>Pendulispora</taxon>
    </lineage>
</organism>
<name>A0ABZ2KWN3_9BACT</name>
<dbReference type="SUPFAM" id="SSF48452">
    <property type="entry name" value="TPR-like"/>
    <property type="match status" value="1"/>
</dbReference>
<feature type="transmembrane region" description="Helical" evidence="1">
    <location>
        <begin position="274"/>
        <end position="290"/>
    </location>
</feature>
<dbReference type="Gene3D" id="1.25.40.10">
    <property type="entry name" value="Tetratricopeptide repeat domain"/>
    <property type="match status" value="1"/>
</dbReference>
<gene>
    <name evidence="2" type="ORF">LVJ94_34245</name>
</gene>
<proteinExistence type="predicted"/>
<keyword evidence="1" id="KW-1133">Transmembrane helix</keyword>
<evidence type="ECO:0000313" key="3">
    <source>
        <dbReference type="Proteomes" id="UP001374803"/>
    </source>
</evidence>
<evidence type="ECO:0000313" key="2">
    <source>
        <dbReference type="EMBL" id="WXB01966.1"/>
    </source>
</evidence>
<evidence type="ECO:0000256" key="1">
    <source>
        <dbReference type="SAM" id="Phobius"/>
    </source>
</evidence>
<dbReference type="Proteomes" id="UP001374803">
    <property type="component" value="Chromosome"/>
</dbReference>
<dbReference type="InterPro" id="IPR011990">
    <property type="entry name" value="TPR-like_helical_dom_sf"/>
</dbReference>
<dbReference type="EMBL" id="CP089983">
    <property type="protein sequence ID" value="WXB01966.1"/>
    <property type="molecule type" value="Genomic_DNA"/>
</dbReference>
<feature type="transmembrane region" description="Helical" evidence="1">
    <location>
        <begin position="302"/>
        <end position="320"/>
    </location>
</feature>
<accession>A0ABZ2KWN3</accession>
<keyword evidence="3" id="KW-1185">Reference proteome</keyword>
<keyword evidence="1" id="KW-0472">Membrane</keyword>